<dbReference type="Proteomes" id="UP000054388">
    <property type="component" value="Unassembled WGS sequence"/>
</dbReference>
<dbReference type="RefSeq" id="WP_050380911.1">
    <property type="nucleotide sequence ID" value="NZ_JBHYEP010000001.1"/>
</dbReference>
<name>A0A124F326_9FLAO</name>
<organism evidence="1 2">
    <name type="scientific">Chryseobacterium aquaticum subsp. greenlandense</name>
    <dbReference type="NCBI Taxonomy" id="345663"/>
    <lineage>
        <taxon>Bacteria</taxon>
        <taxon>Pseudomonadati</taxon>
        <taxon>Bacteroidota</taxon>
        <taxon>Flavobacteriia</taxon>
        <taxon>Flavobacteriales</taxon>
        <taxon>Weeksellaceae</taxon>
        <taxon>Chryseobacterium group</taxon>
        <taxon>Chryseobacterium</taxon>
    </lineage>
</organism>
<evidence type="ECO:0000313" key="2">
    <source>
        <dbReference type="Proteomes" id="UP000054388"/>
    </source>
</evidence>
<evidence type="ECO:0000313" key="1">
    <source>
        <dbReference type="EMBL" id="KUJ56624.1"/>
    </source>
</evidence>
<accession>A0A124F326</accession>
<evidence type="ECO:0008006" key="3">
    <source>
        <dbReference type="Google" id="ProtNLM"/>
    </source>
</evidence>
<proteinExistence type="predicted"/>
<dbReference type="EMBL" id="LMAI01000004">
    <property type="protein sequence ID" value="KUJ56624.1"/>
    <property type="molecule type" value="Genomic_DNA"/>
</dbReference>
<reference evidence="1 2" key="1">
    <citation type="submission" date="2015-10" db="EMBL/GenBank/DDBJ databases">
        <title>Genome sequence of Chryseobacterium greenlandense.</title>
        <authorList>
            <person name="Newman J."/>
            <person name="Fischer K."/>
            <person name="Miller J."/>
        </authorList>
    </citation>
    <scope>NUCLEOTIDE SEQUENCE [LARGE SCALE GENOMIC DNA]</scope>
    <source>
        <strain evidence="1 2">UMB34</strain>
    </source>
</reference>
<protein>
    <recommendedName>
        <fullName evidence="3">PsbP C-terminal domain-containing protein</fullName>
    </recommendedName>
</protein>
<comment type="caution">
    <text evidence="1">The sequence shown here is derived from an EMBL/GenBank/DDBJ whole genome shotgun (WGS) entry which is preliminary data.</text>
</comment>
<dbReference type="AlphaFoldDB" id="A0A124F326"/>
<sequence>MKFLVLINFLFFAVCFSQKKEFDLDQVSSKDYSIRFDSNYFSRMDGSDQSVILFIKNPNEDYLELLKISVEDVSKHKNMDLQYFSELREYALKDQYKILSKTKGELNGSQYIDFIYEKTTVTGNNKYDFKNFERLYFHQFKIYKIFFNSSKSDYERHFPKIEQILKSFQM</sequence>
<gene>
    <name evidence="1" type="ORF">AR686_08690</name>
</gene>